<reference evidence="1 2" key="1">
    <citation type="submission" date="2022-11" db="EMBL/GenBank/DDBJ databases">
        <title>Genome Sequencing of Nocardia sp. ON39_IFM12276 and assembly.</title>
        <authorList>
            <person name="Shimojima M."/>
            <person name="Toyokawa M."/>
            <person name="Uesaka K."/>
        </authorList>
    </citation>
    <scope>NUCLEOTIDE SEQUENCE [LARGE SCALE GENOMIC DNA]</scope>
    <source>
        <strain evidence="1 2">IFM 12276</strain>
    </source>
</reference>
<dbReference type="Proteomes" id="UP001317870">
    <property type="component" value="Chromosome"/>
</dbReference>
<organism evidence="1 2">
    <name type="scientific">Nocardia sputorum</name>
    <dbReference type="NCBI Taxonomy" id="2984338"/>
    <lineage>
        <taxon>Bacteria</taxon>
        <taxon>Bacillati</taxon>
        <taxon>Actinomycetota</taxon>
        <taxon>Actinomycetes</taxon>
        <taxon>Mycobacteriales</taxon>
        <taxon>Nocardiaceae</taxon>
        <taxon>Nocardia</taxon>
    </lineage>
</organism>
<evidence type="ECO:0000313" key="1">
    <source>
        <dbReference type="EMBL" id="BDT97324.1"/>
    </source>
</evidence>
<evidence type="ECO:0000313" key="2">
    <source>
        <dbReference type="Proteomes" id="UP001317870"/>
    </source>
</evidence>
<name>A0ABM8CQY5_9NOCA</name>
<keyword evidence="2" id="KW-1185">Reference proteome</keyword>
<dbReference type="RefSeq" id="WP_281877269.1">
    <property type="nucleotide sequence ID" value="NZ_AP026978.1"/>
</dbReference>
<proteinExistence type="predicted"/>
<dbReference type="EMBL" id="AP026978">
    <property type="protein sequence ID" value="BDT97324.1"/>
    <property type="molecule type" value="Genomic_DNA"/>
</dbReference>
<sequence length="56" mass="5388">MAALTGRSHVGSAADSVGSTCGSGLSGLATAHPRVVAASTAPPVIGMTPRALLSDR</sequence>
<accession>A0ABM8CQY5</accession>
<gene>
    <name evidence="1" type="ORF">IFM12276_03530</name>
</gene>
<protein>
    <submittedName>
        <fullName evidence="1">Uncharacterized protein</fullName>
    </submittedName>
</protein>